<organism evidence="2 3">
    <name type="scientific">Eumeta variegata</name>
    <name type="common">Bagworm moth</name>
    <name type="synonym">Eumeta japonica</name>
    <dbReference type="NCBI Taxonomy" id="151549"/>
    <lineage>
        <taxon>Eukaryota</taxon>
        <taxon>Metazoa</taxon>
        <taxon>Ecdysozoa</taxon>
        <taxon>Arthropoda</taxon>
        <taxon>Hexapoda</taxon>
        <taxon>Insecta</taxon>
        <taxon>Pterygota</taxon>
        <taxon>Neoptera</taxon>
        <taxon>Endopterygota</taxon>
        <taxon>Lepidoptera</taxon>
        <taxon>Glossata</taxon>
        <taxon>Ditrysia</taxon>
        <taxon>Tineoidea</taxon>
        <taxon>Psychidae</taxon>
        <taxon>Oiketicinae</taxon>
        <taxon>Eumeta</taxon>
    </lineage>
</organism>
<dbReference type="AlphaFoldDB" id="A0A4C1ZVZ7"/>
<feature type="region of interest" description="Disordered" evidence="1">
    <location>
        <begin position="103"/>
        <end position="135"/>
    </location>
</feature>
<comment type="caution">
    <text evidence="2">The sequence shown here is derived from an EMBL/GenBank/DDBJ whole genome shotgun (WGS) entry which is preliminary data.</text>
</comment>
<gene>
    <name evidence="2" type="primary">SETMAR</name>
    <name evidence="2" type="ORF">EVAR_55336_1</name>
</gene>
<proteinExistence type="predicted"/>
<dbReference type="GO" id="GO:0044547">
    <property type="term" value="F:DNA topoisomerase binding"/>
    <property type="evidence" value="ECO:0007669"/>
    <property type="project" value="TreeGrafter"/>
</dbReference>
<dbReference type="PANTHER" id="PTHR46060:SF2">
    <property type="entry name" value="HISTONE-LYSINE N-METHYLTRANSFERASE SETMAR"/>
    <property type="match status" value="1"/>
</dbReference>
<accession>A0A4C1ZVZ7</accession>
<dbReference type="PANTHER" id="PTHR46060">
    <property type="entry name" value="MARINER MOS1 TRANSPOSASE-LIKE PROTEIN"/>
    <property type="match status" value="1"/>
</dbReference>
<dbReference type="Proteomes" id="UP000299102">
    <property type="component" value="Unassembled WGS sequence"/>
</dbReference>
<dbReference type="InterPro" id="IPR052709">
    <property type="entry name" value="Transposase-MT_Hybrid"/>
</dbReference>
<dbReference type="GO" id="GO:0035861">
    <property type="term" value="C:site of double-strand break"/>
    <property type="evidence" value="ECO:0007669"/>
    <property type="project" value="TreeGrafter"/>
</dbReference>
<protein>
    <submittedName>
        <fullName evidence="2">Histone-lysine N-methyltransferase SETMAR</fullName>
    </submittedName>
</protein>
<dbReference type="GO" id="GO:0000793">
    <property type="term" value="C:condensed chromosome"/>
    <property type="evidence" value="ECO:0007669"/>
    <property type="project" value="TreeGrafter"/>
</dbReference>
<dbReference type="GO" id="GO:0006303">
    <property type="term" value="P:double-strand break repair via nonhomologous end joining"/>
    <property type="evidence" value="ECO:0007669"/>
    <property type="project" value="TreeGrafter"/>
</dbReference>
<dbReference type="Gene3D" id="3.30.420.10">
    <property type="entry name" value="Ribonuclease H-like superfamily/Ribonuclease H"/>
    <property type="match status" value="1"/>
</dbReference>
<dbReference type="GO" id="GO:0000729">
    <property type="term" value="P:DNA double-strand break processing"/>
    <property type="evidence" value="ECO:0007669"/>
    <property type="project" value="TreeGrafter"/>
</dbReference>
<dbReference type="GO" id="GO:0000014">
    <property type="term" value="F:single-stranded DNA endodeoxyribonuclease activity"/>
    <property type="evidence" value="ECO:0007669"/>
    <property type="project" value="TreeGrafter"/>
</dbReference>
<dbReference type="OrthoDB" id="616263at2759"/>
<dbReference type="GO" id="GO:0044774">
    <property type="term" value="P:mitotic DNA integrity checkpoint signaling"/>
    <property type="evidence" value="ECO:0007669"/>
    <property type="project" value="TreeGrafter"/>
</dbReference>
<evidence type="ECO:0000313" key="3">
    <source>
        <dbReference type="Proteomes" id="UP000299102"/>
    </source>
</evidence>
<dbReference type="InterPro" id="IPR001888">
    <property type="entry name" value="Transposase_1"/>
</dbReference>
<keyword evidence="2" id="KW-0808">Transferase</keyword>
<reference evidence="2 3" key="1">
    <citation type="journal article" date="2019" name="Commun. Biol.">
        <title>The bagworm genome reveals a unique fibroin gene that provides high tensile strength.</title>
        <authorList>
            <person name="Kono N."/>
            <person name="Nakamura H."/>
            <person name="Ohtoshi R."/>
            <person name="Tomita M."/>
            <person name="Numata K."/>
            <person name="Arakawa K."/>
        </authorList>
    </citation>
    <scope>NUCLEOTIDE SEQUENCE [LARGE SCALE GENOMIC DNA]</scope>
</reference>
<dbReference type="GO" id="GO:0003697">
    <property type="term" value="F:single-stranded DNA binding"/>
    <property type="evidence" value="ECO:0007669"/>
    <property type="project" value="TreeGrafter"/>
</dbReference>
<evidence type="ECO:0000256" key="1">
    <source>
        <dbReference type="SAM" id="MobiDB-lite"/>
    </source>
</evidence>
<dbReference type="GO" id="GO:0005634">
    <property type="term" value="C:nucleus"/>
    <property type="evidence" value="ECO:0007669"/>
    <property type="project" value="TreeGrafter"/>
</dbReference>
<keyword evidence="2" id="KW-0489">Methyltransferase</keyword>
<dbReference type="GO" id="GO:0032259">
    <property type="term" value="P:methylation"/>
    <property type="evidence" value="ECO:0007669"/>
    <property type="project" value="UniProtKB-KW"/>
</dbReference>
<evidence type="ECO:0000313" key="2">
    <source>
        <dbReference type="EMBL" id="GBP90835.1"/>
    </source>
</evidence>
<dbReference type="GO" id="GO:0015074">
    <property type="term" value="P:DNA integration"/>
    <property type="evidence" value="ECO:0007669"/>
    <property type="project" value="TreeGrafter"/>
</dbReference>
<dbReference type="GO" id="GO:0003690">
    <property type="term" value="F:double-stranded DNA binding"/>
    <property type="evidence" value="ECO:0007669"/>
    <property type="project" value="TreeGrafter"/>
</dbReference>
<dbReference type="GO" id="GO:0031297">
    <property type="term" value="P:replication fork processing"/>
    <property type="evidence" value="ECO:0007669"/>
    <property type="project" value="TreeGrafter"/>
</dbReference>
<name>A0A4C1ZVZ7_EUMVA</name>
<dbReference type="InterPro" id="IPR036397">
    <property type="entry name" value="RNaseH_sf"/>
</dbReference>
<dbReference type="GO" id="GO:0046975">
    <property type="term" value="F:histone H3K36 methyltransferase activity"/>
    <property type="evidence" value="ECO:0007669"/>
    <property type="project" value="TreeGrafter"/>
</dbReference>
<dbReference type="Pfam" id="PF01359">
    <property type="entry name" value="Transposase_1"/>
    <property type="match status" value="1"/>
</dbReference>
<sequence>MCIVGWKGIIHYELLPPDETINLNLYIHQRMELMQEVEEKGLEFINRNGVIFHHDNARPRTSLATEQVLKKIGWEELIHPPYSRNFAPVDFQLLRSLQNSLGSVRNGEEKEGGSGSVEPAHRAIRKPYRAADLRN</sequence>
<keyword evidence="3" id="KW-1185">Reference proteome</keyword>
<dbReference type="EMBL" id="BGZK01002116">
    <property type="protein sequence ID" value="GBP90835.1"/>
    <property type="molecule type" value="Genomic_DNA"/>
</dbReference>
<dbReference type="GO" id="GO:0042800">
    <property type="term" value="F:histone H3K4 methyltransferase activity"/>
    <property type="evidence" value="ECO:0007669"/>
    <property type="project" value="TreeGrafter"/>
</dbReference>
<dbReference type="STRING" id="151549.A0A4C1ZVZ7"/>